<keyword evidence="3" id="KW-1185">Reference proteome</keyword>
<dbReference type="InterPro" id="IPR025877">
    <property type="entry name" value="MobA-like_NTP_Trfase"/>
</dbReference>
<name>A0A323V5R1_9ACTN</name>
<dbReference type="AlphaFoldDB" id="A0A323V5R1"/>
<evidence type="ECO:0000259" key="1">
    <source>
        <dbReference type="Pfam" id="PF12804"/>
    </source>
</evidence>
<dbReference type="Pfam" id="PF12804">
    <property type="entry name" value="NTP_transf_3"/>
    <property type="match status" value="1"/>
</dbReference>
<dbReference type="InterPro" id="IPR029044">
    <property type="entry name" value="Nucleotide-diphossugar_trans"/>
</dbReference>
<dbReference type="Gene3D" id="3.90.550.10">
    <property type="entry name" value="Spore Coat Polysaccharide Biosynthesis Protein SpsA, Chain A"/>
    <property type="match status" value="1"/>
</dbReference>
<evidence type="ECO:0000313" key="2">
    <source>
        <dbReference type="EMBL" id="PZA19410.1"/>
    </source>
</evidence>
<evidence type="ECO:0000313" key="3">
    <source>
        <dbReference type="Proteomes" id="UP000247602"/>
    </source>
</evidence>
<sequence>MSPLPPFAAVVLAGGRAARLGGQPKPQLDVGGRSMLD</sequence>
<keyword evidence="2" id="KW-0548">Nucleotidyltransferase</keyword>
<protein>
    <submittedName>
        <fullName evidence="2">Molybdenum cofactor guanylyltransferase</fullName>
    </submittedName>
</protein>
<gene>
    <name evidence="2" type="ORF">DMO24_20840</name>
</gene>
<dbReference type="GO" id="GO:0016779">
    <property type="term" value="F:nucleotidyltransferase activity"/>
    <property type="evidence" value="ECO:0007669"/>
    <property type="project" value="UniProtKB-KW"/>
</dbReference>
<proteinExistence type="predicted"/>
<feature type="non-terminal residue" evidence="2">
    <location>
        <position position="37"/>
    </location>
</feature>
<dbReference type="RefSeq" id="WP_181428943.1">
    <property type="nucleotide sequence ID" value="NZ_QKNV01000342.1"/>
</dbReference>
<accession>A0A323V5R1</accession>
<reference evidence="2 3" key="1">
    <citation type="submission" date="2018-06" db="EMBL/GenBank/DDBJ databases">
        <title>Draft genome sequence of Modestobacter versicolor CP153-2.</title>
        <authorList>
            <person name="Gundlapally S.R."/>
        </authorList>
    </citation>
    <scope>NUCLEOTIDE SEQUENCE [LARGE SCALE GENOMIC DNA]</scope>
    <source>
        <strain evidence="2 3">CP153-2</strain>
    </source>
</reference>
<keyword evidence="2" id="KW-0808">Transferase</keyword>
<comment type="caution">
    <text evidence="2">The sequence shown here is derived from an EMBL/GenBank/DDBJ whole genome shotgun (WGS) entry which is preliminary data.</text>
</comment>
<feature type="domain" description="MobA-like NTP transferase" evidence="1">
    <location>
        <begin position="9"/>
        <end position="37"/>
    </location>
</feature>
<dbReference type="SUPFAM" id="SSF53448">
    <property type="entry name" value="Nucleotide-diphospho-sugar transferases"/>
    <property type="match status" value="1"/>
</dbReference>
<organism evidence="2 3">
    <name type="scientific">Modestobacter versicolor</name>
    <dbReference type="NCBI Taxonomy" id="429133"/>
    <lineage>
        <taxon>Bacteria</taxon>
        <taxon>Bacillati</taxon>
        <taxon>Actinomycetota</taxon>
        <taxon>Actinomycetes</taxon>
        <taxon>Geodermatophilales</taxon>
        <taxon>Geodermatophilaceae</taxon>
        <taxon>Modestobacter</taxon>
    </lineage>
</organism>
<dbReference type="Proteomes" id="UP000247602">
    <property type="component" value="Unassembled WGS sequence"/>
</dbReference>
<dbReference type="EMBL" id="QKNV01000342">
    <property type="protein sequence ID" value="PZA19410.1"/>
    <property type="molecule type" value="Genomic_DNA"/>
</dbReference>